<dbReference type="OrthoDB" id="496981at2759"/>
<dbReference type="PANTHER" id="PTHR48100">
    <property type="entry name" value="BROAD-SPECIFICITY PHOSPHATASE YOR283W-RELATED"/>
    <property type="match status" value="1"/>
</dbReference>
<dbReference type="Gene3D" id="3.40.50.1240">
    <property type="entry name" value="Phosphoglycerate mutase-like"/>
    <property type="match status" value="1"/>
</dbReference>
<comment type="caution">
    <text evidence="1">The sequence shown here is derived from an EMBL/GenBank/DDBJ whole genome shotgun (WGS) entry which is preliminary data.</text>
</comment>
<organism evidence="1 2">
    <name type="scientific">Crepidotus variabilis</name>
    <dbReference type="NCBI Taxonomy" id="179855"/>
    <lineage>
        <taxon>Eukaryota</taxon>
        <taxon>Fungi</taxon>
        <taxon>Dikarya</taxon>
        <taxon>Basidiomycota</taxon>
        <taxon>Agaricomycotina</taxon>
        <taxon>Agaricomycetes</taxon>
        <taxon>Agaricomycetidae</taxon>
        <taxon>Agaricales</taxon>
        <taxon>Agaricineae</taxon>
        <taxon>Crepidotaceae</taxon>
        <taxon>Crepidotus</taxon>
    </lineage>
</organism>
<dbReference type="AlphaFoldDB" id="A0A9P6E5Z9"/>
<dbReference type="GO" id="GO:0005737">
    <property type="term" value="C:cytoplasm"/>
    <property type="evidence" value="ECO:0007669"/>
    <property type="project" value="TreeGrafter"/>
</dbReference>
<dbReference type="PANTHER" id="PTHR48100:SF1">
    <property type="entry name" value="HISTIDINE PHOSPHATASE FAMILY PROTEIN-RELATED"/>
    <property type="match status" value="1"/>
</dbReference>
<dbReference type="GO" id="GO:0016791">
    <property type="term" value="F:phosphatase activity"/>
    <property type="evidence" value="ECO:0007669"/>
    <property type="project" value="TreeGrafter"/>
</dbReference>
<protein>
    <submittedName>
        <fullName evidence="1">Phosphoglycerate mutase-like protein</fullName>
    </submittedName>
</protein>
<name>A0A9P6E5Z9_9AGAR</name>
<dbReference type="Proteomes" id="UP000807306">
    <property type="component" value="Unassembled WGS sequence"/>
</dbReference>
<dbReference type="SMART" id="SM00855">
    <property type="entry name" value="PGAM"/>
    <property type="match status" value="1"/>
</dbReference>
<accession>A0A9P6E5Z9</accession>
<sequence length="276" mass="30866">MCNYRYETIPGYFAHDDPAKLPLPAVPPRFGLNDESENRWTTFLAQIKDLNKAASPGTLYKFFLLSRHGQGYHNLAEAKYGTAAWDDYWSKLNGDGEIVWGPDPKLTPLGIEQARTIHEGWVTEAKFGLPAPLNRYSSPLTRAMLTALIIFNGTYEKYPSRILVKENIREVMGVHTCDKRNTHSYIADAFPSFEIDSCLTEEDELWDPNVRESDTAVAARAKTILDYVFENNHDTIFTSLTAHGGFINGFLNATGRPNFSLATGGVLPLVVKATTE</sequence>
<dbReference type="SUPFAM" id="SSF53254">
    <property type="entry name" value="Phosphoglycerate mutase-like"/>
    <property type="match status" value="1"/>
</dbReference>
<dbReference type="InterPro" id="IPR050275">
    <property type="entry name" value="PGM_Phosphatase"/>
</dbReference>
<dbReference type="EMBL" id="MU157924">
    <property type="protein sequence ID" value="KAF9523125.1"/>
    <property type="molecule type" value="Genomic_DNA"/>
</dbReference>
<dbReference type="Pfam" id="PF00300">
    <property type="entry name" value="His_Phos_1"/>
    <property type="match status" value="1"/>
</dbReference>
<dbReference type="CDD" id="cd07067">
    <property type="entry name" value="HP_PGM_like"/>
    <property type="match status" value="1"/>
</dbReference>
<reference evidence="1" key="1">
    <citation type="submission" date="2020-11" db="EMBL/GenBank/DDBJ databases">
        <authorList>
            <consortium name="DOE Joint Genome Institute"/>
            <person name="Ahrendt S."/>
            <person name="Riley R."/>
            <person name="Andreopoulos W."/>
            <person name="Labutti K."/>
            <person name="Pangilinan J."/>
            <person name="Ruiz-Duenas F.J."/>
            <person name="Barrasa J.M."/>
            <person name="Sanchez-Garcia M."/>
            <person name="Camarero S."/>
            <person name="Miyauchi S."/>
            <person name="Serrano A."/>
            <person name="Linde D."/>
            <person name="Babiker R."/>
            <person name="Drula E."/>
            <person name="Ayuso-Fernandez I."/>
            <person name="Pacheco R."/>
            <person name="Padilla G."/>
            <person name="Ferreira P."/>
            <person name="Barriuso J."/>
            <person name="Kellner H."/>
            <person name="Castanera R."/>
            <person name="Alfaro M."/>
            <person name="Ramirez L."/>
            <person name="Pisabarro A.G."/>
            <person name="Kuo A."/>
            <person name="Tritt A."/>
            <person name="Lipzen A."/>
            <person name="He G."/>
            <person name="Yan M."/>
            <person name="Ng V."/>
            <person name="Cullen D."/>
            <person name="Martin F."/>
            <person name="Rosso M.-N."/>
            <person name="Henrissat B."/>
            <person name="Hibbett D."/>
            <person name="Martinez A.T."/>
            <person name="Grigoriev I.V."/>
        </authorList>
    </citation>
    <scope>NUCLEOTIDE SEQUENCE</scope>
    <source>
        <strain evidence="1">CBS 506.95</strain>
    </source>
</reference>
<evidence type="ECO:0000313" key="2">
    <source>
        <dbReference type="Proteomes" id="UP000807306"/>
    </source>
</evidence>
<keyword evidence="2" id="KW-1185">Reference proteome</keyword>
<gene>
    <name evidence="1" type="ORF">CPB83DRAFT_863336</name>
</gene>
<dbReference type="InterPro" id="IPR029033">
    <property type="entry name" value="His_PPase_superfam"/>
</dbReference>
<dbReference type="InterPro" id="IPR013078">
    <property type="entry name" value="His_Pase_superF_clade-1"/>
</dbReference>
<proteinExistence type="predicted"/>
<evidence type="ECO:0000313" key="1">
    <source>
        <dbReference type="EMBL" id="KAF9523125.1"/>
    </source>
</evidence>